<accession>A0A2T0BR00</accession>
<keyword evidence="4" id="KW-0949">S-adenosyl-L-methionine</keyword>
<dbReference type="InterPro" id="IPR029063">
    <property type="entry name" value="SAM-dependent_MTases_sf"/>
</dbReference>
<dbReference type="GO" id="GO:0003677">
    <property type="term" value="F:DNA binding"/>
    <property type="evidence" value="ECO:0007669"/>
    <property type="project" value="UniProtKB-KW"/>
</dbReference>
<dbReference type="GO" id="GO:0032259">
    <property type="term" value="P:methylation"/>
    <property type="evidence" value="ECO:0007669"/>
    <property type="project" value="UniProtKB-KW"/>
</dbReference>
<evidence type="ECO:0000256" key="4">
    <source>
        <dbReference type="ARBA" id="ARBA00022691"/>
    </source>
</evidence>
<evidence type="ECO:0000259" key="9">
    <source>
        <dbReference type="Pfam" id="PF12950"/>
    </source>
</evidence>
<dbReference type="PANTHER" id="PTHR33841:SF6">
    <property type="entry name" value="TYPE II METHYLTRANSFERASE M.HINDII"/>
    <property type="match status" value="1"/>
</dbReference>
<dbReference type="GO" id="GO:0009307">
    <property type="term" value="P:DNA restriction-modification system"/>
    <property type="evidence" value="ECO:0007669"/>
    <property type="project" value="UniProtKB-KW"/>
</dbReference>
<sequence>MESFIEGVEKIYDFINNSSEDAKVKLEFIEEYKKRFNMSGSRCFSENYYNLKGVNKAKGMVYTPYEIAMYMVKNLIKPQDVIENPFIKIADPSCGCGNLIYACFLYLKDIFMDNIETINKYNNIKLKEKDISKHIIDNNIFGFDIDEIAVKILKIDLFSISGGVNSDNFIVQDFLVKNVGEKFDVFVGNPPYVGHKAVNRNYFKTLKEIYGSIYRDKADISYCFFKKSLDCLKKGGKLGFISSRYFCEAYSGEELRNFLIKNTSIYKIVDFYGIRPFKHVGIDPIIIFLLNEKSFDNNIEVIKPKDCSELDKNEFYDSLFIKKDGEYRNFFIEQNSADSSGWVLVDKIERKIIEKVKRKSQCTLNDICESHQGVITGCDRAFIIDEHILKEKNIERALIRPWIKSSYIHRNEISYKKMFIIYSNIIESEIEYPNSIGYIGTYKKKLLNRRECKNGVRKWYELQWGRKPEIFEGKKIVFPYKSKNNRFALDKGSYFSADVYSLVLKKGLEFTYDDLLKILNSSLYEFYFKTFGKKLGNNLYEYYPNTLMKLRIPFIDFCGKGDAECYLYRFFGLTEEEIKIVKKSCVVDDGF</sequence>
<dbReference type="Pfam" id="PF07669">
    <property type="entry name" value="Eco57I"/>
    <property type="match status" value="1"/>
</dbReference>
<evidence type="ECO:0000256" key="2">
    <source>
        <dbReference type="ARBA" id="ARBA00022603"/>
    </source>
</evidence>
<keyword evidence="3 10" id="KW-0808">Transferase</keyword>
<keyword evidence="5" id="KW-0680">Restriction system</keyword>
<dbReference type="Proteomes" id="UP000237798">
    <property type="component" value="Unassembled WGS sequence"/>
</dbReference>
<dbReference type="RefSeq" id="WP_106008269.1">
    <property type="nucleotide sequence ID" value="NZ_PVXP01000006.1"/>
</dbReference>
<feature type="domain" description="Type II methyltransferase M.TaqI-like" evidence="8">
    <location>
        <begin position="138"/>
        <end position="274"/>
    </location>
</feature>
<organism evidence="10 11">
    <name type="scientific">Clostridium luticellarii</name>
    <dbReference type="NCBI Taxonomy" id="1691940"/>
    <lineage>
        <taxon>Bacteria</taxon>
        <taxon>Bacillati</taxon>
        <taxon>Bacillota</taxon>
        <taxon>Clostridia</taxon>
        <taxon>Eubacteriales</taxon>
        <taxon>Clostridiaceae</taxon>
        <taxon>Clostridium</taxon>
    </lineage>
</organism>
<dbReference type="PANTHER" id="PTHR33841">
    <property type="entry name" value="DNA METHYLTRANSFERASE YEEA-RELATED"/>
    <property type="match status" value="1"/>
</dbReference>
<keyword evidence="6" id="KW-0238">DNA-binding</keyword>
<feature type="domain" description="TaqI-like C-terminal specificity" evidence="9">
    <location>
        <begin position="408"/>
        <end position="550"/>
    </location>
</feature>
<evidence type="ECO:0000313" key="11">
    <source>
        <dbReference type="Proteomes" id="UP000237798"/>
    </source>
</evidence>
<dbReference type="Pfam" id="PF12950">
    <property type="entry name" value="TaqI_C"/>
    <property type="match status" value="1"/>
</dbReference>
<evidence type="ECO:0000256" key="6">
    <source>
        <dbReference type="ARBA" id="ARBA00023125"/>
    </source>
</evidence>
<dbReference type="InterPro" id="IPR025931">
    <property type="entry name" value="TaqI_C"/>
</dbReference>
<dbReference type="EC" id="2.1.1.72" evidence="1"/>
<proteinExistence type="predicted"/>
<name>A0A2T0BR00_9CLOT</name>
<dbReference type="InterPro" id="IPR011639">
    <property type="entry name" value="MethylTrfase_TaqI-like_dom"/>
</dbReference>
<dbReference type="REBASE" id="268069">
    <property type="entry name" value="M.Clu29923ORF7800P"/>
</dbReference>
<evidence type="ECO:0000256" key="1">
    <source>
        <dbReference type="ARBA" id="ARBA00011900"/>
    </source>
</evidence>
<dbReference type="OrthoDB" id="9815272at2"/>
<keyword evidence="11" id="KW-1185">Reference proteome</keyword>
<dbReference type="SUPFAM" id="SSF53335">
    <property type="entry name" value="S-adenosyl-L-methionine-dependent methyltransferases"/>
    <property type="match status" value="1"/>
</dbReference>
<keyword evidence="2 10" id="KW-0489">Methyltransferase</keyword>
<dbReference type="PRINTS" id="PR00507">
    <property type="entry name" value="N12N6MTFRASE"/>
</dbReference>
<comment type="catalytic activity">
    <reaction evidence="7">
        <text>a 2'-deoxyadenosine in DNA + S-adenosyl-L-methionine = an N(6)-methyl-2'-deoxyadenosine in DNA + S-adenosyl-L-homocysteine + H(+)</text>
        <dbReference type="Rhea" id="RHEA:15197"/>
        <dbReference type="Rhea" id="RHEA-COMP:12418"/>
        <dbReference type="Rhea" id="RHEA-COMP:12419"/>
        <dbReference type="ChEBI" id="CHEBI:15378"/>
        <dbReference type="ChEBI" id="CHEBI:57856"/>
        <dbReference type="ChEBI" id="CHEBI:59789"/>
        <dbReference type="ChEBI" id="CHEBI:90615"/>
        <dbReference type="ChEBI" id="CHEBI:90616"/>
        <dbReference type="EC" id="2.1.1.72"/>
    </reaction>
</comment>
<evidence type="ECO:0000259" key="8">
    <source>
        <dbReference type="Pfam" id="PF07669"/>
    </source>
</evidence>
<dbReference type="GO" id="GO:0009007">
    <property type="term" value="F:site-specific DNA-methyltransferase (adenine-specific) activity"/>
    <property type="evidence" value="ECO:0007669"/>
    <property type="project" value="UniProtKB-EC"/>
</dbReference>
<dbReference type="EMBL" id="PVXP01000006">
    <property type="protein sequence ID" value="PRR86299.1"/>
    <property type="molecule type" value="Genomic_DNA"/>
</dbReference>
<dbReference type="AlphaFoldDB" id="A0A2T0BR00"/>
<evidence type="ECO:0000256" key="7">
    <source>
        <dbReference type="ARBA" id="ARBA00047942"/>
    </source>
</evidence>
<evidence type="ECO:0000256" key="5">
    <source>
        <dbReference type="ARBA" id="ARBA00022747"/>
    </source>
</evidence>
<evidence type="ECO:0000313" key="10">
    <source>
        <dbReference type="EMBL" id="PRR86299.1"/>
    </source>
</evidence>
<reference evidence="10 11" key="1">
    <citation type="submission" date="2018-03" db="EMBL/GenBank/DDBJ databases">
        <title>Genome sequence of Clostridium luticellarii DSM 29923.</title>
        <authorList>
            <person name="Poehlein A."/>
            <person name="Daniel R."/>
        </authorList>
    </citation>
    <scope>NUCLEOTIDE SEQUENCE [LARGE SCALE GENOMIC DNA]</scope>
    <source>
        <strain evidence="10 11">DSM 29923</strain>
    </source>
</reference>
<dbReference type="Gene3D" id="3.40.50.150">
    <property type="entry name" value="Vaccinia Virus protein VP39"/>
    <property type="match status" value="1"/>
</dbReference>
<protein>
    <recommendedName>
        <fullName evidence="1">site-specific DNA-methyltransferase (adenine-specific)</fullName>
        <ecNumber evidence="1">2.1.1.72</ecNumber>
    </recommendedName>
</protein>
<gene>
    <name evidence="10" type="primary">paeR7IM</name>
    <name evidence="10" type="ORF">CLLU_07800</name>
</gene>
<dbReference type="InterPro" id="IPR050953">
    <property type="entry name" value="N4_N6_ade-DNA_methylase"/>
</dbReference>
<evidence type="ECO:0000256" key="3">
    <source>
        <dbReference type="ARBA" id="ARBA00022679"/>
    </source>
</evidence>
<comment type="caution">
    <text evidence="10">The sequence shown here is derived from an EMBL/GenBank/DDBJ whole genome shotgun (WGS) entry which is preliminary data.</text>
</comment>